<evidence type="ECO:0000256" key="6">
    <source>
        <dbReference type="RuleBase" id="RU362042"/>
    </source>
</evidence>
<dbReference type="InterPro" id="IPR019758">
    <property type="entry name" value="Pept_S26A_signal_pept_1_CS"/>
</dbReference>
<sequence>MTDEEELKETPDTEVTVEPSLEEEIETDPEKEKIAEEECKKTKKFGWLKELLVYLVIIILCVTFVPKYVIQRTQVDGHSMETTLHDEENLIVEKVTYHFKNPDRFDIITFYPKGRNADEYYIKRVIGLPGETIQIKGNTIYINGKVLKEHYGLEPMVSGGIAEKPIKLGKDEFFVLGDNRNDSIDSRDGESVGVVKRKNIDGHAILRIYPFSRFGKITHEK</sequence>
<feature type="transmembrane region" description="Helical" evidence="6">
    <location>
        <begin position="51"/>
        <end position="70"/>
    </location>
</feature>
<evidence type="ECO:0000313" key="9">
    <source>
        <dbReference type="EMBL" id="MBC8556736.1"/>
    </source>
</evidence>
<dbReference type="Proteomes" id="UP000637513">
    <property type="component" value="Unassembled WGS sequence"/>
</dbReference>
<accession>A0ABR7MSG4</accession>
<name>A0ABR7MSG4_9FIRM</name>
<feature type="region of interest" description="Disordered" evidence="7">
    <location>
        <begin position="1"/>
        <end position="33"/>
    </location>
</feature>
<dbReference type="PROSITE" id="PS00761">
    <property type="entry name" value="SPASE_I_3"/>
    <property type="match status" value="1"/>
</dbReference>
<organism evidence="9 10">
    <name type="scientific">Jutongia hominis</name>
    <dbReference type="NCBI Taxonomy" id="2763664"/>
    <lineage>
        <taxon>Bacteria</taxon>
        <taxon>Bacillati</taxon>
        <taxon>Bacillota</taxon>
        <taxon>Clostridia</taxon>
        <taxon>Lachnospirales</taxon>
        <taxon>Lachnospiraceae</taxon>
        <taxon>Jutongia</taxon>
    </lineage>
</organism>
<gene>
    <name evidence="9" type="primary">lepB</name>
    <name evidence="9" type="ORF">H8700_03310</name>
</gene>
<dbReference type="InterPro" id="IPR036286">
    <property type="entry name" value="LexA/Signal_pep-like_sf"/>
</dbReference>
<evidence type="ECO:0000256" key="3">
    <source>
        <dbReference type="ARBA" id="ARBA00009370"/>
    </source>
</evidence>
<dbReference type="Pfam" id="PF10502">
    <property type="entry name" value="Peptidase_S26"/>
    <property type="match status" value="1"/>
</dbReference>
<comment type="caution">
    <text evidence="9">The sequence shown here is derived from an EMBL/GenBank/DDBJ whole genome shotgun (WGS) entry which is preliminary data.</text>
</comment>
<evidence type="ECO:0000256" key="4">
    <source>
        <dbReference type="ARBA" id="ARBA00013208"/>
    </source>
</evidence>
<proteinExistence type="inferred from homology"/>
<keyword evidence="6" id="KW-0645">Protease</keyword>
<dbReference type="RefSeq" id="WP_022141239.1">
    <property type="nucleotide sequence ID" value="NZ_JACRSW010000010.1"/>
</dbReference>
<evidence type="ECO:0000256" key="2">
    <source>
        <dbReference type="ARBA" id="ARBA00004401"/>
    </source>
</evidence>
<dbReference type="InterPro" id="IPR019757">
    <property type="entry name" value="Pept_S26A_signal_pept_1_Lys-AS"/>
</dbReference>
<evidence type="ECO:0000313" key="10">
    <source>
        <dbReference type="Proteomes" id="UP000637513"/>
    </source>
</evidence>
<evidence type="ECO:0000259" key="8">
    <source>
        <dbReference type="Pfam" id="PF10502"/>
    </source>
</evidence>
<dbReference type="SUPFAM" id="SSF51306">
    <property type="entry name" value="LexA/Signal peptidase"/>
    <property type="match status" value="1"/>
</dbReference>
<evidence type="ECO:0000256" key="1">
    <source>
        <dbReference type="ARBA" id="ARBA00000677"/>
    </source>
</evidence>
<keyword evidence="5 6" id="KW-0378">Hydrolase</keyword>
<dbReference type="PANTHER" id="PTHR43390:SF1">
    <property type="entry name" value="CHLOROPLAST PROCESSING PEPTIDASE"/>
    <property type="match status" value="1"/>
</dbReference>
<dbReference type="EC" id="3.4.21.89" evidence="4 6"/>
<dbReference type="CDD" id="cd06530">
    <property type="entry name" value="S26_SPase_I"/>
    <property type="match status" value="1"/>
</dbReference>
<comment type="subcellular location">
    <subcellularLocation>
        <location evidence="2">Cell membrane</location>
        <topology evidence="2">Single-pass type II membrane protein</topology>
    </subcellularLocation>
    <subcellularLocation>
        <location evidence="6">Membrane</location>
        <topology evidence="6">Single-pass type II membrane protein</topology>
    </subcellularLocation>
</comment>
<reference evidence="9 10" key="1">
    <citation type="submission" date="2020-08" db="EMBL/GenBank/DDBJ databases">
        <title>Genome public.</title>
        <authorList>
            <person name="Liu C."/>
            <person name="Sun Q."/>
        </authorList>
    </citation>
    <scope>NUCLEOTIDE SEQUENCE [LARGE SCALE GENOMIC DNA]</scope>
    <source>
        <strain evidence="9 10">BX3</strain>
    </source>
</reference>
<feature type="domain" description="Peptidase S26" evidence="8">
    <location>
        <begin position="49"/>
        <end position="208"/>
    </location>
</feature>
<evidence type="ECO:0000256" key="5">
    <source>
        <dbReference type="ARBA" id="ARBA00022801"/>
    </source>
</evidence>
<keyword evidence="6" id="KW-1133">Transmembrane helix</keyword>
<comment type="catalytic activity">
    <reaction evidence="1 6">
        <text>Cleavage of hydrophobic, N-terminal signal or leader sequences from secreted and periplasmic proteins.</text>
        <dbReference type="EC" id="3.4.21.89"/>
    </reaction>
</comment>
<keyword evidence="10" id="KW-1185">Reference proteome</keyword>
<comment type="similarity">
    <text evidence="3 6">Belongs to the peptidase S26 family.</text>
</comment>
<dbReference type="PROSITE" id="PS00760">
    <property type="entry name" value="SPASE_I_2"/>
    <property type="match status" value="1"/>
</dbReference>
<dbReference type="GO" id="GO:0009003">
    <property type="term" value="F:signal peptidase activity"/>
    <property type="evidence" value="ECO:0007669"/>
    <property type="project" value="UniProtKB-EC"/>
</dbReference>
<dbReference type="InterPro" id="IPR000223">
    <property type="entry name" value="Pept_S26A_signal_pept_1"/>
</dbReference>
<evidence type="ECO:0000256" key="7">
    <source>
        <dbReference type="SAM" id="MobiDB-lite"/>
    </source>
</evidence>
<keyword evidence="6" id="KW-0472">Membrane</keyword>
<dbReference type="EMBL" id="JACRSW010000010">
    <property type="protein sequence ID" value="MBC8556736.1"/>
    <property type="molecule type" value="Genomic_DNA"/>
</dbReference>
<dbReference type="InterPro" id="IPR019533">
    <property type="entry name" value="Peptidase_S26"/>
</dbReference>
<dbReference type="NCBIfam" id="TIGR02227">
    <property type="entry name" value="sigpep_I_bact"/>
    <property type="match status" value="1"/>
</dbReference>
<dbReference type="PANTHER" id="PTHR43390">
    <property type="entry name" value="SIGNAL PEPTIDASE I"/>
    <property type="match status" value="1"/>
</dbReference>
<dbReference type="PRINTS" id="PR00727">
    <property type="entry name" value="LEADERPTASE"/>
</dbReference>
<dbReference type="Gene3D" id="2.10.109.10">
    <property type="entry name" value="Umud Fragment, subunit A"/>
    <property type="match status" value="1"/>
</dbReference>
<protein>
    <recommendedName>
        <fullName evidence="4 6">Signal peptidase I</fullName>
        <ecNumber evidence="4 6">3.4.21.89</ecNumber>
    </recommendedName>
</protein>
<keyword evidence="6" id="KW-0812">Transmembrane</keyword>